<organism evidence="2 3">
    <name type="scientific">Ornithinibacillus bavariensis</name>
    <dbReference type="NCBI Taxonomy" id="545502"/>
    <lineage>
        <taxon>Bacteria</taxon>
        <taxon>Bacillati</taxon>
        <taxon>Bacillota</taxon>
        <taxon>Bacilli</taxon>
        <taxon>Bacillales</taxon>
        <taxon>Bacillaceae</taxon>
        <taxon>Ornithinibacillus</taxon>
    </lineage>
</organism>
<feature type="domain" description="DUF4097" evidence="1">
    <location>
        <begin position="46"/>
        <end position="180"/>
    </location>
</feature>
<keyword evidence="3" id="KW-1185">Reference proteome</keyword>
<evidence type="ECO:0000313" key="2">
    <source>
        <dbReference type="EMBL" id="GIO27309.1"/>
    </source>
</evidence>
<protein>
    <recommendedName>
        <fullName evidence="1">DUF4097 domain-containing protein</fullName>
    </recommendedName>
</protein>
<dbReference type="Pfam" id="PF13349">
    <property type="entry name" value="DUF4097"/>
    <property type="match status" value="1"/>
</dbReference>
<name>A0A920C7L2_9BACI</name>
<evidence type="ECO:0000313" key="3">
    <source>
        <dbReference type="Proteomes" id="UP000676917"/>
    </source>
</evidence>
<evidence type="ECO:0000259" key="1">
    <source>
        <dbReference type="Pfam" id="PF13349"/>
    </source>
</evidence>
<sequence length="269" mass="29633">MPKQKLLIVIASCLLAVGLVGVLATFRLSGSAEEISKKEVIENTNITDISIEADNAGIEVLPTKEETITVEFYATESKQKKYNLELEEQGQSLAIELEEKVIQFLHFGWDFDFKSPKLTVYLPEKMYHKLKIEAENGKIEAENVSAEDVAIETENGRVELTEVITNRTHVTSENGSIRFNYVDGQVSSDVTNGTITFITDDLDRSIDLESVNGRIKVQTQNEPTNATIDASVVNGKVDIFGSNTRSSVTGNGENRIKLTTVNGSITVSK</sequence>
<dbReference type="RefSeq" id="WP_212920799.1">
    <property type="nucleotide sequence ID" value="NZ_BORP01000003.1"/>
</dbReference>
<comment type="caution">
    <text evidence="2">The sequence shown here is derived from an EMBL/GenBank/DDBJ whole genome shotgun (WGS) entry which is preliminary data.</text>
</comment>
<accession>A0A920C7L2</accession>
<proteinExistence type="predicted"/>
<dbReference type="InterPro" id="IPR025164">
    <property type="entry name" value="Toastrack_DUF4097"/>
</dbReference>
<dbReference type="AlphaFoldDB" id="A0A920C7L2"/>
<reference evidence="2" key="1">
    <citation type="submission" date="2021-03" db="EMBL/GenBank/DDBJ databases">
        <title>Antimicrobial resistance genes in bacteria isolated from Japanese honey, and their potential for conferring macrolide and lincosamide resistance in the American foulbrood pathogen Paenibacillus larvae.</title>
        <authorList>
            <person name="Okamoto M."/>
            <person name="Kumagai M."/>
            <person name="Kanamori H."/>
            <person name="Takamatsu D."/>
        </authorList>
    </citation>
    <scope>NUCLEOTIDE SEQUENCE</scope>
    <source>
        <strain evidence="2">J43TS3</strain>
    </source>
</reference>
<gene>
    <name evidence="2" type="ORF">J43TS3_19200</name>
</gene>
<dbReference type="EMBL" id="BORP01000003">
    <property type="protein sequence ID" value="GIO27309.1"/>
    <property type="molecule type" value="Genomic_DNA"/>
</dbReference>
<dbReference type="Proteomes" id="UP000676917">
    <property type="component" value="Unassembled WGS sequence"/>
</dbReference>